<dbReference type="PANTHER" id="PTHR30061:SF50">
    <property type="entry name" value="MALTOSE_MALTODEXTRIN-BINDING PERIPLASMIC PROTEIN"/>
    <property type="match status" value="1"/>
</dbReference>
<dbReference type="RefSeq" id="WP_006215603.1">
    <property type="nucleotide sequence ID" value="NZ_ANHZ02000023.1"/>
</dbReference>
<dbReference type="GO" id="GO:0055052">
    <property type="term" value="C:ATP-binding cassette (ABC) transporter complex, substrate-binding subunit-containing"/>
    <property type="evidence" value="ECO:0007669"/>
    <property type="project" value="TreeGrafter"/>
</dbReference>
<reference evidence="4 5" key="1">
    <citation type="journal article" date="2014" name="Genome Announc.">
        <title>Draft Genome Sequence of Kocuria palustris PEL.</title>
        <authorList>
            <person name="Sharma G."/>
            <person name="Khatri I."/>
            <person name="Subramanian S."/>
        </authorList>
    </citation>
    <scope>NUCLEOTIDE SEQUENCE [LARGE SCALE GENOMIC DNA]</scope>
    <source>
        <strain evidence="4 5">PEL</strain>
    </source>
</reference>
<dbReference type="SUPFAM" id="SSF53850">
    <property type="entry name" value="Periplasmic binding protein-like II"/>
    <property type="match status" value="1"/>
</dbReference>
<dbReference type="AlphaFoldDB" id="M2YAR8"/>
<evidence type="ECO:0000256" key="3">
    <source>
        <dbReference type="ARBA" id="ARBA00022729"/>
    </source>
</evidence>
<evidence type="ECO:0000313" key="5">
    <source>
        <dbReference type="Proteomes" id="UP000009877"/>
    </source>
</evidence>
<proteinExistence type="inferred from homology"/>
<sequence length="428" mass="45625">MERTPYPRHRVATGQRPDRRLTRRALLGGGLGLGALGALSACTESGAGLGLGAGTLKIQAGDDEIPGLRRIAEGFTQQTGVNVEYIQREINADSISDFIAQSPMGQAPDIIISPHDNLGQLATNGVVASVELGDRAQDFTDNALTAVVFDGVSYGVPYAVECVALIRNDQITDAQPESFDELRRIGRRLMQEQGLSYPLAVSQSPTSGDPYHLYPLQTSFGAEVFHRTEGGEYLPELTMGGSEGEAFADYLAELGEAGDVQTSMTPDIASEAFLNGESPFLIGGPWELAAIEAAGMRCTVLPVPPAGDQPARPFAGVQALFVNAHAANPVAAHDFVTNWLPTTEAQTALYESTGRPPASVTAVEAMDDDPLRTEYARIADELALPMPSIPAMGAVWSFWGTTENAILDGRAEPRPQWQSMIESIEGQI</sequence>
<keyword evidence="2" id="KW-0813">Transport</keyword>
<organism evidence="4 5">
    <name type="scientific">Kocuria palustris PEL</name>
    <dbReference type="NCBI Taxonomy" id="1236550"/>
    <lineage>
        <taxon>Bacteria</taxon>
        <taxon>Bacillati</taxon>
        <taxon>Actinomycetota</taxon>
        <taxon>Actinomycetes</taxon>
        <taxon>Micrococcales</taxon>
        <taxon>Micrococcaceae</taxon>
        <taxon>Kocuria</taxon>
    </lineage>
</organism>
<dbReference type="PROSITE" id="PS51318">
    <property type="entry name" value="TAT"/>
    <property type="match status" value="1"/>
</dbReference>
<dbReference type="GO" id="GO:0015768">
    <property type="term" value="P:maltose transport"/>
    <property type="evidence" value="ECO:0007669"/>
    <property type="project" value="TreeGrafter"/>
</dbReference>
<evidence type="ECO:0000256" key="2">
    <source>
        <dbReference type="ARBA" id="ARBA00022448"/>
    </source>
</evidence>
<comment type="similarity">
    <text evidence="1">Belongs to the bacterial solute-binding protein 1 family.</text>
</comment>
<accession>M2YAR8</accession>
<name>M2YAR8_9MICC</name>
<dbReference type="Proteomes" id="UP000009877">
    <property type="component" value="Unassembled WGS sequence"/>
</dbReference>
<evidence type="ECO:0000256" key="1">
    <source>
        <dbReference type="ARBA" id="ARBA00008520"/>
    </source>
</evidence>
<dbReference type="GO" id="GO:0042956">
    <property type="term" value="P:maltodextrin transmembrane transport"/>
    <property type="evidence" value="ECO:0007669"/>
    <property type="project" value="TreeGrafter"/>
</dbReference>
<dbReference type="PANTHER" id="PTHR30061">
    <property type="entry name" value="MALTOSE-BINDING PERIPLASMIC PROTEIN"/>
    <property type="match status" value="1"/>
</dbReference>
<dbReference type="EMBL" id="ANHZ02000023">
    <property type="protein sequence ID" value="EME35744.1"/>
    <property type="molecule type" value="Genomic_DNA"/>
</dbReference>
<comment type="caution">
    <text evidence="4">The sequence shown here is derived from an EMBL/GenBank/DDBJ whole genome shotgun (WGS) entry which is preliminary data.</text>
</comment>
<dbReference type="Pfam" id="PF13416">
    <property type="entry name" value="SBP_bac_8"/>
    <property type="match status" value="1"/>
</dbReference>
<keyword evidence="5" id="KW-1185">Reference proteome</keyword>
<evidence type="ECO:0000313" key="4">
    <source>
        <dbReference type="EMBL" id="EME35744.1"/>
    </source>
</evidence>
<dbReference type="STRING" id="71999.KPaMU14_02220"/>
<gene>
    <name evidence="4" type="ORF">C884_01377</name>
</gene>
<keyword evidence="3" id="KW-0732">Signal</keyword>
<dbReference type="InterPro" id="IPR006311">
    <property type="entry name" value="TAT_signal"/>
</dbReference>
<dbReference type="InterPro" id="IPR006059">
    <property type="entry name" value="SBP"/>
</dbReference>
<dbReference type="GO" id="GO:1901982">
    <property type="term" value="F:maltose binding"/>
    <property type="evidence" value="ECO:0007669"/>
    <property type="project" value="TreeGrafter"/>
</dbReference>
<dbReference type="Gene3D" id="3.40.190.10">
    <property type="entry name" value="Periplasmic binding protein-like II"/>
    <property type="match status" value="2"/>
</dbReference>
<protein>
    <submittedName>
        <fullName evidence="4">Maltose/maltodextrin ABC transporter, substrate binding periplasmic protein MalE</fullName>
    </submittedName>
</protein>